<keyword evidence="5 9" id="KW-0064">Aspartyl protease</keyword>
<feature type="region of interest" description="Disordered" evidence="11">
    <location>
        <begin position="215"/>
        <end position="274"/>
    </location>
</feature>
<keyword evidence="6 9" id="KW-0378">Hydrolase</keyword>
<sequence length="274" mass="28087">MSARRQDAGKVPKVSYGGKRDVPPPGFLPGPRPRPWTGPRHSGRPAMNPHPHTGRLLFPLAALMVIAADQVSKALALAAWSGTSGPQARLGPFRTLLVHNAGVAFGLGHGRPVLISMITLTGAVATLAAVCAGLRAHRRALAFGMALIAGGSVGNGADRVVRPPGPLRGAVVDWITVAGRGPVFNLADVALVSGTLLTAAVLLCSAARRRDVSPRAWAPHSAPSPAPSPNPIPASDPGPAPAPGCSPAPRSRPRTPSAAPAPLRRSPPGRPARW</sequence>
<dbReference type="GO" id="GO:0005886">
    <property type="term" value="C:plasma membrane"/>
    <property type="evidence" value="ECO:0007669"/>
    <property type="project" value="UniProtKB-SubCell"/>
</dbReference>
<dbReference type="GO" id="GO:0006508">
    <property type="term" value="P:proteolysis"/>
    <property type="evidence" value="ECO:0007669"/>
    <property type="project" value="UniProtKB-KW"/>
</dbReference>
<organism evidence="12 13">
    <name type="scientific">Streptomyces botrytidirepellens</name>
    <dbReference type="NCBI Taxonomy" id="2486417"/>
    <lineage>
        <taxon>Bacteria</taxon>
        <taxon>Bacillati</taxon>
        <taxon>Actinomycetota</taxon>
        <taxon>Actinomycetes</taxon>
        <taxon>Kitasatosporales</taxon>
        <taxon>Streptomycetaceae</taxon>
        <taxon>Streptomyces</taxon>
    </lineage>
</organism>
<comment type="similarity">
    <text evidence="1 9 10">Belongs to the peptidase A8 family.</text>
</comment>
<feature type="transmembrane region" description="Helical" evidence="9">
    <location>
        <begin position="56"/>
        <end position="80"/>
    </location>
</feature>
<protein>
    <recommendedName>
        <fullName evidence="9">Lipoprotein signal peptidase</fullName>
        <ecNumber evidence="9">3.4.23.36</ecNumber>
    </recommendedName>
    <alternativeName>
        <fullName evidence="9">Prolipoprotein signal peptidase</fullName>
    </alternativeName>
    <alternativeName>
        <fullName evidence="9">Signal peptidase II</fullName>
        <shortName evidence="9">SPase II</shortName>
    </alternativeName>
</protein>
<comment type="pathway">
    <text evidence="9">Protein modification; lipoprotein biosynthesis (signal peptide cleavage).</text>
</comment>
<feature type="transmembrane region" description="Helical" evidence="9">
    <location>
        <begin position="113"/>
        <end position="133"/>
    </location>
</feature>
<keyword evidence="8 9" id="KW-0472">Membrane</keyword>
<keyword evidence="7 9" id="KW-1133">Transmembrane helix</keyword>
<feature type="compositionally biased region" description="Pro residues" evidence="11">
    <location>
        <begin position="222"/>
        <end position="246"/>
    </location>
</feature>
<evidence type="ECO:0000256" key="2">
    <source>
        <dbReference type="ARBA" id="ARBA00022475"/>
    </source>
</evidence>
<dbReference type="GO" id="GO:0004190">
    <property type="term" value="F:aspartic-type endopeptidase activity"/>
    <property type="evidence" value="ECO:0007669"/>
    <property type="project" value="UniProtKB-UniRule"/>
</dbReference>
<evidence type="ECO:0000256" key="3">
    <source>
        <dbReference type="ARBA" id="ARBA00022670"/>
    </source>
</evidence>
<feature type="active site" evidence="9">
    <location>
        <position position="188"/>
    </location>
</feature>
<accession>A0A3M8VP00</accession>
<dbReference type="HAMAP" id="MF_00161">
    <property type="entry name" value="LspA"/>
    <property type="match status" value="1"/>
</dbReference>
<dbReference type="PRINTS" id="PR00781">
    <property type="entry name" value="LIPOSIGPTASE"/>
</dbReference>
<keyword evidence="3 9" id="KW-0645">Protease</keyword>
<keyword evidence="4 9" id="KW-0812">Transmembrane</keyword>
<feature type="compositionally biased region" description="Basic and acidic residues" evidence="11">
    <location>
        <begin position="1"/>
        <end position="10"/>
    </location>
</feature>
<dbReference type="PANTHER" id="PTHR33695">
    <property type="entry name" value="LIPOPROTEIN SIGNAL PEPTIDASE"/>
    <property type="match status" value="1"/>
</dbReference>
<keyword evidence="13" id="KW-1185">Reference proteome</keyword>
<evidence type="ECO:0000256" key="9">
    <source>
        <dbReference type="HAMAP-Rule" id="MF_00161"/>
    </source>
</evidence>
<dbReference type="Proteomes" id="UP000275401">
    <property type="component" value="Unassembled WGS sequence"/>
</dbReference>
<evidence type="ECO:0000256" key="10">
    <source>
        <dbReference type="RuleBase" id="RU004181"/>
    </source>
</evidence>
<dbReference type="Pfam" id="PF01252">
    <property type="entry name" value="Peptidase_A8"/>
    <property type="match status" value="1"/>
</dbReference>
<feature type="transmembrane region" description="Helical" evidence="9">
    <location>
        <begin position="189"/>
        <end position="207"/>
    </location>
</feature>
<keyword evidence="2 9" id="KW-1003">Cell membrane</keyword>
<evidence type="ECO:0000256" key="8">
    <source>
        <dbReference type="ARBA" id="ARBA00023136"/>
    </source>
</evidence>
<gene>
    <name evidence="9" type="primary">lspA</name>
    <name evidence="12" type="ORF">EEJ42_26495</name>
</gene>
<evidence type="ECO:0000313" key="12">
    <source>
        <dbReference type="EMBL" id="RNG18429.1"/>
    </source>
</evidence>
<dbReference type="EC" id="3.4.23.36" evidence="9"/>
<evidence type="ECO:0000256" key="1">
    <source>
        <dbReference type="ARBA" id="ARBA00006139"/>
    </source>
</evidence>
<dbReference type="EMBL" id="RIBZ01000312">
    <property type="protein sequence ID" value="RNG18429.1"/>
    <property type="molecule type" value="Genomic_DNA"/>
</dbReference>
<evidence type="ECO:0000256" key="11">
    <source>
        <dbReference type="SAM" id="MobiDB-lite"/>
    </source>
</evidence>
<feature type="region of interest" description="Disordered" evidence="11">
    <location>
        <begin position="1"/>
        <end position="50"/>
    </location>
</feature>
<comment type="catalytic activity">
    <reaction evidence="9">
        <text>Release of signal peptides from bacterial membrane prolipoproteins. Hydrolyzes -Xaa-Yaa-Zaa-|-(S,diacylglyceryl)Cys-, in which Xaa is hydrophobic (preferably Leu), and Yaa (Ala or Ser) and Zaa (Gly or Ala) have small, neutral side chains.</text>
        <dbReference type="EC" id="3.4.23.36"/>
    </reaction>
</comment>
<evidence type="ECO:0000256" key="6">
    <source>
        <dbReference type="ARBA" id="ARBA00022801"/>
    </source>
</evidence>
<reference evidence="12 13" key="1">
    <citation type="submission" date="2018-11" db="EMBL/GenBank/DDBJ databases">
        <title>The Potential of Streptomyces as Biocontrol Agents against the Tomato grey mould, Botrytis cinerea (Gray mold) Frontiers in Microbiology.</title>
        <authorList>
            <person name="Li D."/>
        </authorList>
    </citation>
    <scope>NUCLEOTIDE SEQUENCE [LARGE SCALE GENOMIC DNA]</scope>
    <source>
        <strain evidence="12 13">NEAU-LD23</strain>
    </source>
</reference>
<proteinExistence type="inferred from homology"/>
<evidence type="ECO:0000256" key="5">
    <source>
        <dbReference type="ARBA" id="ARBA00022750"/>
    </source>
</evidence>
<feature type="compositionally biased region" description="Pro residues" evidence="11">
    <location>
        <begin position="23"/>
        <end position="36"/>
    </location>
</feature>
<feature type="transmembrane region" description="Helical" evidence="9">
    <location>
        <begin position="140"/>
        <end position="157"/>
    </location>
</feature>
<evidence type="ECO:0000256" key="7">
    <source>
        <dbReference type="ARBA" id="ARBA00022989"/>
    </source>
</evidence>
<comment type="caution">
    <text evidence="12">The sequence shown here is derived from an EMBL/GenBank/DDBJ whole genome shotgun (WGS) entry which is preliminary data.</text>
</comment>
<feature type="compositionally biased region" description="Low complexity" evidence="11">
    <location>
        <begin position="247"/>
        <end position="266"/>
    </location>
</feature>
<comment type="subcellular location">
    <subcellularLocation>
        <location evidence="9">Cell membrane</location>
        <topology evidence="9">Multi-pass membrane protein</topology>
    </subcellularLocation>
</comment>
<evidence type="ECO:0000256" key="4">
    <source>
        <dbReference type="ARBA" id="ARBA00022692"/>
    </source>
</evidence>
<dbReference type="UniPathway" id="UPA00665"/>
<name>A0A3M8VP00_9ACTN</name>
<dbReference type="InterPro" id="IPR001872">
    <property type="entry name" value="Peptidase_A8"/>
</dbReference>
<comment type="function">
    <text evidence="9">This protein specifically catalyzes the removal of signal peptides from prolipoproteins.</text>
</comment>
<feature type="active site" evidence="9">
    <location>
        <position position="173"/>
    </location>
</feature>
<dbReference type="AlphaFoldDB" id="A0A3M8VP00"/>
<dbReference type="PANTHER" id="PTHR33695:SF1">
    <property type="entry name" value="LIPOPROTEIN SIGNAL PEPTIDASE"/>
    <property type="match status" value="1"/>
</dbReference>
<evidence type="ECO:0000313" key="13">
    <source>
        <dbReference type="Proteomes" id="UP000275401"/>
    </source>
</evidence>